<evidence type="ECO:0000313" key="2">
    <source>
        <dbReference type="EMBL" id="KAG2190732.1"/>
    </source>
</evidence>
<feature type="compositionally biased region" description="Low complexity" evidence="1">
    <location>
        <begin position="216"/>
        <end position="225"/>
    </location>
</feature>
<dbReference type="EMBL" id="JAEPRC010000913">
    <property type="protein sequence ID" value="KAG2190732.1"/>
    <property type="molecule type" value="Genomic_DNA"/>
</dbReference>
<evidence type="ECO:0000256" key="1">
    <source>
        <dbReference type="SAM" id="MobiDB-lite"/>
    </source>
</evidence>
<protein>
    <submittedName>
        <fullName evidence="2">Uncharacterized protein</fullName>
    </submittedName>
</protein>
<feature type="region of interest" description="Disordered" evidence="1">
    <location>
        <begin position="203"/>
        <end position="276"/>
    </location>
</feature>
<name>A0A8H7UQU8_9FUNG</name>
<dbReference type="Proteomes" id="UP000650833">
    <property type="component" value="Unassembled WGS sequence"/>
</dbReference>
<organism evidence="2 3">
    <name type="scientific">Mucor plumbeus</name>
    <dbReference type="NCBI Taxonomy" id="97098"/>
    <lineage>
        <taxon>Eukaryota</taxon>
        <taxon>Fungi</taxon>
        <taxon>Fungi incertae sedis</taxon>
        <taxon>Mucoromycota</taxon>
        <taxon>Mucoromycotina</taxon>
        <taxon>Mucoromycetes</taxon>
        <taxon>Mucorales</taxon>
        <taxon>Mucorineae</taxon>
        <taxon>Mucoraceae</taxon>
        <taxon>Mucor</taxon>
    </lineage>
</organism>
<dbReference type="AlphaFoldDB" id="A0A8H7UQU8"/>
<proteinExistence type="predicted"/>
<reference evidence="2" key="1">
    <citation type="submission" date="2020-12" db="EMBL/GenBank/DDBJ databases">
        <title>Metabolic potential, ecology and presence of endohyphal bacteria is reflected in genomic diversity of Mucoromycotina.</title>
        <authorList>
            <person name="Muszewska A."/>
            <person name="Okrasinska A."/>
            <person name="Steczkiewicz K."/>
            <person name="Drgas O."/>
            <person name="Orlowska M."/>
            <person name="Perlinska-Lenart U."/>
            <person name="Aleksandrzak-Piekarczyk T."/>
            <person name="Szatraj K."/>
            <person name="Zielenkiewicz U."/>
            <person name="Pilsyk S."/>
            <person name="Malc E."/>
            <person name="Mieczkowski P."/>
            <person name="Kruszewska J.S."/>
            <person name="Biernat P."/>
            <person name="Pawlowska J."/>
        </authorList>
    </citation>
    <scope>NUCLEOTIDE SEQUENCE</scope>
    <source>
        <strain evidence="2">CBS 226.32</strain>
    </source>
</reference>
<evidence type="ECO:0000313" key="3">
    <source>
        <dbReference type="Proteomes" id="UP000650833"/>
    </source>
</evidence>
<keyword evidence="3" id="KW-1185">Reference proteome</keyword>
<comment type="caution">
    <text evidence="2">The sequence shown here is derived from an EMBL/GenBank/DDBJ whole genome shotgun (WGS) entry which is preliminary data.</text>
</comment>
<sequence>MSNINNNNNSNNNRNSSIISTLNELRTEVFGMRTQLSEQKTQIETLLKHQLLPTNSSEANVYKYLPLNGYLDVNVRSRMLSNPDRLGCRNIPSIPTFLKNNLTFNNNSISYGKRNFPAINVRLNALIQEIHLRKYGDNAVELDQASIDRAKVPLQKLAADVCQLIKGNSSTELLRWSQLSSGDQLFYSLVFEDIAAAHIDLGNTNATSGRDDGTGNNRSISSSESNRFEDDYEPISESSSEDGSLSNQDEEVLSRSRSRPRSRSPARRQTRSRRCR</sequence>
<feature type="compositionally biased region" description="Basic residues" evidence="1">
    <location>
        <begin position="256"/>
        <end position="276"/>
    </location>
</feature>
<feature type="compositionally biased region" description="Low complexity" evidence="1">
    <location>
        <begin position="235"/>
        <end position="246"/>
    </location>
</feature>
<accession>A0A8H7UQU8</accession>
<gene>
    <name evidence="2" type="ORF">INT46_002062</name>
</gene>